<protein>
    <recommendedName>
        <fullName evidence="1">F-box domain-containing protein</fullName>
    </recommendedName>
</protein>
<dbReference type="Pfam" id="PF12937">
    <property type="entry name" value="F-box-like"/>
    <property type="match status" value="1"/>
</dbReference>
<dbReference type="Proteomes" id="UP000467841">
    <property type="component" value="Unassembled WGS sequence"/>
</dbReference>
<dbReference type="NCBIfam" id="TIGR01640">
    <property type="entry name" value="F_box_assoc_1"/>
    <property type="match status" value="1"/>
</dbReference>
<accession>A0A6D2LDN0</accession>
<dbReference type="PANTHER" id="PTHR31111">
    <property type="entry name" value="BNAA05G37150D PROTEIN-RELATED"/>
    <property type="match status" value="1"/>
</dbReference>
<dbReference type="AlphaFoldDB" id="A0A6D2LDN0"/>
<proteinExistence type="predicted"/>
<comment type="caution">
    <text evidence="2">The sequence shown here is derived from an EMBL/GenBank/DDBJ whole genome shotgun (WGS) entry which is preliminary data.</text>
</comment>
<dbReference type="SUPFAM" id="SSF81383">
    <property type="entry name" value="F-box domain"/>
    <property type="match status" value="1"/>
</dbReference>
<dbReference type="InterPro" id="IPR017451">
    <property type="entry name" value="F-box-assoc_interact_dom"/>
</dbReference>
<dbReference type="InterPro" id="IPR001810">
    <property type="entry name" value="F-box_dom"/>
</dbReference>
<dbReference type="PROSITE" id="PS50181">
    <property type="entry name" value="FBOX"/>
    <property type="match status" value="1"/>
</dbReference>
<gene>
    <name evidence="2" type="ORF">MERR_LOCUS46483</name>
</gene>
<dbReference type="InterPro" id="IPR036047">
    <property type="entry name" value="F-box-like_dom_sf"/>
</dbReference>
<evidence type="ECO:0000313" key="3">
    <source>
        <dbReference type="Proteomes" id="UP000467841"/>
    </source>
</evidence>
<dbReference type="Gene3D" id="1.20.1280.50">
    <property type="match status" value="1"/>
</dbReference>
<reference evidence="2" key="1">
    <citation type="submission" date="2020-01" db="EMBL/GenBank/DDBJ databases">
        <authorList>
            <person name="Mishra B."/>
        </authorList>
    </citation>
    <scope>NUCLEOTIDE SEQUENCE [LARGE SCALE GENOMIC DNA]</scope>
</reference>
<dbReference type="PANTHER" id="PTHR31111:SF130">
    <property type="entry name" value="F-BOX ASSOCIATED UBIQUITINATION EFFECTOR FAMILY PROTEIN"/>
    <property type="match status" value="1"/>
</dbReference>
<evidence type="ECO:0000259" key="1">
    <source>
        <dbReference type="PROSITE" id="PS50181"/>
    </source>
</evidence>
<dbReference type="Pfam" id="PF08268">
    <property type="entry name" value="FBA_3"/>
    <property type="match status" value="1"/>
</dbReference>
<name>A0A6D2LDN0_9BRAS</name>
<organism evidence="2 3">
    <name type="scientific">Microthlaspi erraticum</name>
    <dbReference type="NCBI Taxonomy" id="1685480"/>
    <lineage>
        <taxon>Eukaryota</taxon>
        <taxon>Viridiplantae</taxon>
        <taxon>Streptophyta</taxon>
        <taxon>Embryophyta</taxon>
        <taxon>Tracheophyta</taxon>
        <taxon>Spermatophyta</taxon>
        <taxon>Magnoliopsida</taxon>
        <taxon>eudicotyledons</taxon>
        <taxon>Gunneridae</taxon>
        <taxon>Pentapetalae</taxon>
        <taxon>rosids</taxon>
        <taxon>malvids</taxon>
        <taxon>Brassicales</taxon>
        <taxon>Brassicaceae</taxon>
        <taxon>Coluteocarpeae</taxon>
        <taxon>Microthlaspi</taxon>
    </lineage>
</organism>
<keyword evidence="3" id="KW-1185">Reference proteome</keyword>
<dbReference type="InterPro" id="IPR013187">
    <property type="entry name" value="F-box-assoc_dom_typ3"/>
</dbReference>
<feature type="domain" description="F-box" evidence="1">
    <location>
        <begin position="1"/>
        <end position="43"/>
    </location>
</feature>
<dbReference type="OrthoDB" id="1076913at2759"/>
<sequence length="405" mass="46488">MNPIPNDICLEIFSRLPAKSVGRFRCVSKLWDSMLQHPYFTKLFLSRSPARPRLLFAIHGFGEREFFFFSLPLHQIRYDNSSSPVIAADFHMKLPGDMCTETWCYASGLMYFPNMWNAKKGEDRVNVICNPSTRLCADLPEMRMDKDSRSFLGFDPIDKQFKVLFLAHPSCDDDHRILTLGTGNSSWRKINCPLPHTPSSKRKGICINGVLYYLAHASKIVCFDVRSEKFKFIDGKSNGVRFTKLVNYKGKLGVIIKYATFADTKFTTCAIELRMWVLEDVEKQEWSEHAFTLKGDEIVGFCDDYDVGVTAYGDIVLLSSHHPCGSFCVFFFNPERNSLQRVEFRGKHEALHRCNNIVYAFENHEEDLEFNVMETTYAATSSNPQLRGTFESMNKFDALCLSDDD</sequence>
<dbReference type="EMBL" id="CACVBM020001762">
    <property type="protein sequence ID" value="CAA7059247.1"/>
    <property type="molecule type" value="Genomic_DNA"/>
</dbReference>
<evidence type="ECO:0000313" key="2">
    <source>
        <dbReference type="EMBL" id="CAA7059247.1"/>
    </source>
</evidence>
<dbReference type="SMART" id="SM00256">
    <property type="entry name" value="FBOX"/>
    <property type="match status" value="1"/>
</dbReference>